<name>A0A0W8FCT5_9ZZZZ</name>
<reference evidence="1" key="1">
    <citation type="journal article" date="2015" name="Proc. Natl. Acad. Sci. U.S.A.">
        <title>Networks of energetic and metabolic interactions define dynamics in microbial communities.</title>
        <authorList>
            <person name="Embree M."/>
            <person name="Liu J.K."/>
            <person name="Al-Bassam M.M."/>
            <person name="Zengler K."/>
        </authorList>
    </citation>
    <scope>NUCLEOTIDE SEQUENCE</scope>
</reference>
<gene>
    <name evidence="1" type="ORF">ASZ90_011623</name>
</gene>
<comment type="caution">
    <text evidence="1">The sequence shown here is derived from an EMBL/GenBank/DDBJ whole genome shotgun (WGS) entry which is preliminary data.</text>
</comment>
<evidence type="ECO:0000313" key="1">
    <source>
        <dbReference type="EMBL" id="KUG18695.1"/>
    </source>
</evidence>
<proteinExistence type="predicted"/>
<organism evidence="1">
    <name type="scientific">hydrocarbon metagenome</name>
    <dbReference type="NCBI Taxonomy" id="938273"/>
    <lineage>
        <taxon>unclassified sequences</taxon>
        <taxon>metagenomes</taxon>
        <taxon>ecological metagenomes</taxon>
    </lineage>
</organism>
<accession>A0A0W8FCT5</accession>
<protein>
    <submittedName>
        <fullName evidence="1">Uncharacterized protein</fullName>
    </submittedName>
</protein>
<dbReference type="EMBL" id="LNQE01001369">
    <property type="protein sequence ID" value="KUG18695.1"/>
    <property type="molecule type" value="Genomic_DNA"/>
</dbReference>
<sequence>MFKLGEYYEEEATRVANYLRDAGFKVDVKGLVTAQSEFVAFLQGKASELRERNRILERHEKFISAMKAVLEKASNDEELMDLYLAELDPDWRTKRERMNEKDLEEADEKTRDELFESLAYSIVALDFAKDLYNLNDIKPGEPIGDLLDDPVINIHLKSQEADPEDPLLNERLEVDLEKMYVVSIDESSSALFRDIDEDFQENYYQEYQLITALGLVVEDLLECPEKGKMDIEDFAERCILDVGSRFTVSVDASLVAEEIARSLEKRGMLKIKGNTIKWKA</sequence>
<dbReference type="AlphaFoldDB" id="A0A0W8FCT5"/>